<dbReference type="GO" id="GO:0046872">
    <property type="term" value="F:metal ion binding"/>
    <property type="evidence" value="ECO:0007669"/>
    <property type="project" value="InterPro"/>
</dbReference>
<dbReference type="FunFam" id="3.30.830.10:FF:000015">
    <property type="entry name" value="Putative zinc metalloprotease"/>
    <property type="match status" value="1"/>
</dbReference>
<dbReference type="PANTHER" id="PTHR43016">
    <property type="entry name" value="PRESEQUENCE PROTEASE"/>
    <property type="match status" value="1"/>
</dbReference>
<evidence type="ECO:0000313" key="4">
    <source>
        <dbReference type="EMBL" id="KAJ2904317.1"/>
    </source>
</evidence>
<organism evidence="4 5">
    <name type="scientific">Zalerion maritima</name>
    <dbReference type="NCBI Taxonomy" id="339359"/>
    <lineage>
        <taxon>Eukaryota</taxon>
        <taxon>Fungi</taxon>
        <taxon>Dikarya</taxon>
        <taxon>Ascomycota</taxon>
        <taxon>Pezizomycotina</taxon>
        <taxon>Sordariomycetes</taxon>
        <taxon>Lulworthiomycetidae</taxon>
        <taxon>Lulworthiales</taxon>
        <taxon>Lulworthiaceae</taxon>
        <taxon>Zalerion</taxon>
    </lineage>
</organism>
<dbReference type="Pfam" id="PF00675">
    <property type="entry name" value="Peptidase_M16"/>
    <property type="match status" value="1"/>
</dbReference>
<reference evidence="4" key="1">
    <citation type="submission" date="2022-07" db="EMBL/GenBank/DDBJ databases">
        <title>Draft genome sequence of Zalerion maritima ATCC 34329, a (micro)plastics degrading marine fungus.</title>
        <authorList>
            <person name="Paco A."/>
            <person name="Goncalves M.F.M."/>
            <person name="Rocha-Santos T.A.P."/>
            <person name="Alves A."/>
        </authorList>
    </citation>
    <scope>NUCLEOTIDE SEQUENCE</scope>
    <source>
        <strain evidence="4">ATCC 34329</strain>
    </source>
</reference>
<protein>
    <recommendedName>
        <fullName evidence="6">Zinc metalloprotease</fullName>
    </recommendedName>
</protein>
<dbReference type="AlphaFoldDB" id="A0AAD5RU85"/>
<dbReference type="InterPro" id="IPR011249">
    <property type="entry name" value="Metalloenz_LuxS/M16"/>
</dbReference>
<dbReference type="Gene3D" id="3.30.830.10">
    <property type="entry name" value="Metalloenzyme, LuxS/M16 peptidase-like"/>
    <property type="match status" value="4"/>
</dbReference>
<gene>
    <name evidence="4" type="ORF">MKZ38_008376</name>
</gene>
<feature type="region of interest" description="Disordered" evidence="1">
    <location>
        <begin position="1073"/>
        <end position="1107"/>
    </location>
</feature>
<dbReference type="FunFam" id="3.30.830.10:FF:000031">
    <property type="entry name" value="Putative zinc metalloprotease"/>
    <property type="match status" value="1"/>
</dbReference>
<evidence type="ECO:0000259" key="2">
    <source>
        <dbReference type="Pfam" id="PF00675"/>
    </source>
</evidence>
<evidence type="ECO:0000256" key="1">
    <source>
        <dbReference type="SAM" id="MobiDB-lite"/>
    </source>
</evidence>
<keyword evidence="5" id="KW-1185">Reference proteome</keyword>
<proteinExistence type="predicted"/>
<accession>A0AAD5RU85</accession>
<evidence type="ECO:0008006" key="6">
    <source>
        <dbReference type="Google" id="ProtNLM"/>
    </source>
</evidence>
<dbReference type="PANTHER" id="PTHR43016:SF16">
    <property type="entry name" value="METALLOPROTEASE, PUTATIVE (AFU_ORTHOLOGUE AFUA_4G07610)-RELATED"/>
    <property type="match status" value="1"/>
</dbReference>
<feature type="domain" description="Peptidase M16 C-terminal" evidence="3">
    <location>
        <begin position="245"/>
        <end position="431"/>
    </location>
</feature>
<feature type="compositionally biased region" description="Acidic residues" evidence="1">
    <location>
        <begin position="1081"/>
        <end position="1095"/>
    </location>
</feature>
<comment type="caution">
    <text evidence="4">The sequence shown here is derived from an EMBL/GenBank/DDBJ whole genome shotgun (WGS) entry which is preliminary data.</text>
</comment>
<evidence type="ECO:0000313" key="5">
    <source>
        <dbReference type="Proteomes" id="UP001201980"/>
    </source>
</evidence>
<dbReference type="SUPFAM" id="SSF63411">
    <property type="entry name" value="LuxS/MPP-like metallohydrolase"/>
    <property type="match status" value="4"/>
</dbReference>
<dbReference type="Proteomes" id="UP001201980">
    <property type="component" value="Unassembled WGS sequence"/>
</dbReference>
<dbReference type="InterPro" id="IPR011765">
    <property type="entry name" value="Pept_M16_N"/>
</dbReference>
<feature type="domain" description="Peptidase M16 N-terminal" evidence="2">
    <location>
        <begin position="107"/>
        <end position="195"/>
    </location>
</feature>
<evidence type="ECO:0000259" key="3">
    <source>
        <dbReference type="Pfam" id="PF05193"/>
    </source>
</evidence>
<sequence length="1107" mass="123932">MLFQLSGKDATSLTTHPLPPPHINVRDASSYFLLLIPPNNFSVHLPSMREEMQPSRFRKVQSFKTEYAPAKITRFVSDRSGMQVVVVDRKGPKVNGYFALATEIFDDSGAPHTLEHLVFMGSKSYRYKGLLDKLASRAYSTTNAWTATDHTAYTLDTAGWDGFAQILPVYLEHVLVPTLTDEGCYTEVYHVDPEAKDAGVVFSEMQAVQYTSDELMNVHARRLMYPENIGFRYETGGMMEALRVLTPERIREFHKDMYQPRNLCLVIVGEINHPQLLQILDEFEQSIQDHIPSLESPFKRPWIESKQPPPLNKTVVETIEFPDDDESSGGLVVAYLGPDVTNLIDMTALNIVSTYLCGSSVSVLENIMVEKEELASSIQTYAEARPDTLIWFQPTGVATDKLEFVYKRLLEVLKQVAEEPLNMDYLQECIKRERRQIIFHAETSEFFFSTNIINAYLFGKRDGSTLAELETVAEYGVLEMWTESQWKDFMRKWLIDAHHIAVLGKPSVEMSKMLKREEKERVAKRKTDLGEKGLEGLKVKLEAAKAANDQPIPDEVLDRWSVPDTESIHFIESDTARSGRARSLGLESNGAQKIIDSKSDSNSLFIQFEHVPTNFVHIKLHVGASKVPMHLKPLIPIFMDNFFNTPITRDGKTVGFEDVVRDLERDTISYKIRTAYRTFSDGESIGIEMAVERSKYSVAVEWLKILVSDAIFDPVRIRAAITKALADVPEMKREGPLMSSEIDVAMHMVPESLTAAKRWLVKAVHYKRLRNTLQKETETVLGWFEELKAAFFDMNNVRVLVTADLERLERPVETWDPLTSVLKLNGDSKTMVPIVAPASVRSEAGMNPGKEGVIIVPMTTLESSFSVSTASGPTSWKDPRIPALEVALHYLETIEGPLWVATRGSGLAYGVNFYHDLDTGMLQFKVYRAPDAFKALAASAASVRSICGTGKDGDEGTPLEKHLFEGAISQIVVSIADGADTMPRAATTNIIRGVIRELPKGWDQANLAAVRAVTESDVKEAMREIIMPVFEPGTSNVAVTCALQTKDDIEKAFQEAGFKTNVKQLSDFYADYGLEARDDDKEGGDDEEEEDDEVSDTGGTDSGSEED</sequence>
<name>A0AAD5RU85_9PEZI</name>
<dbReference type="InterPro" id="IPR007863">
    <property type="entry name" value="Peptidase_M16_C"/>
</dbReference>
<dbReference type="EMBL" id="JAKWBI020000057">
    <property type="protein sequence ID" value="KAJ2904317.1"/>
    <property type="molecule type" value="Genomic_DNA"/>
</dbReference>
<dbReference type="Pfam" id="PF05193">
    <property type="entry name" value="Peptidase_M16_C"/>
    <property type="match status" value="1"/>
</dbReference>